<proteinExistence type="predicted"/>
<organism evidence="1 2">
    <name type="scientific">Hymenobacter caeli</name>
    <dbReference type="NCBI Taxonomy" id="2735894"/>
    <lineage>
        <taxon>Bacteria</taxon>
        <taxon>Pseudomonadati</taxon>
        <taxon>Bacteroidota</taxon>
        <taxon>Cytophagia</taxon>
        <taxon>Cytophagales</taxon>
        <taxon>Hymenobacteraceae</taxon>
        <taxon>Hymenobacter</taxon>
    </lineage>
</organism>
<comment type="caution">
    <text evidence="1">The sequence shown here is derived from an EMBL/GenBank/DDBJ whole genome shotgun (WGS) entry which is preliminary data.</text>
</comment>
<dbReference type="InterPro" id="IPR000415">
    <property type="entry name" value="Nitroreductase-like"/>
</dbReference>
<protein>
    <recommendedName>
        <fullName evidence="3">Nitroreductase</fullName>
    </recommendedName>
</protein>
<gene>
    <name evidence="1" type="ORF">HNP98_002445</name>
</gene>
<dbReference type="RefSeq" id="WP_173810328.1">
    <property type="nucleotide sequence ID" value="NZ_JABSNP010000010.1"/>
</dbReference>
<dbReference type="SUPFAM" id="SSF55469">
    <property type="entry name" value="FMN-dependent nitroreductase-like"/>
    <property type="match status" value="2"/>
</dbReference>
<dbReference type="NCBIfam" id="NF047509">
    <property type="entry name" value="Rv3131_FMN_oxido"/>
    <property type="match status" value="1"/>
</dbReference>
<dbReference type="Gene3D" id="3.40.109.10">
    <property type="entry name" value="NADH Oxidase"/>
    <property type="match status" value="1"/>
</dbReference>
<name>A0ABX2FR10_9BACT</name>
<accession>A0ABX2FR10</accession>
<sequence>MTRRHFWPAVGGVLLTTGGLAYLATDPPQTTRPPAPPAGPVTLLPDEREILRLAALAPSGHNTQPWRVTRQGPFRWTIGCDRTRWLAAVDPTQRETILSMGAFLQNLESAANHLGYACRWQLLANTNQAADLMDVTLTKTAGLPAADITGLLRRRTVRTGFRSEPLAPADVRALTAGEPGYHFFRRDSPQGQWLDAQTLAANRQQTYRDAAEQELSRWVRFSDQEAARHRDGLTPASMEIGGVAGWWVRHFYTPATVMKASFREAGLANVAEQVGQSGGWLVLTSADRATLTLLDTGRRVQRLWVQVRGHGIALHPMTQILEEAPFAQQVNGALGLAAPVQFLLRCGYVDAYPEPVAERRPVDWFVQNGGVAEDVAQAGALPLENRRA</sequence>
<evidence type="ECO:0000313" key="2">
    <source>
        <dbReference type="Proteomes" id="UP000779507"/>
    </source>
</evidence>
<evidence type="ECO:0000313" key="1">
    <source>
        <dbReference type="EMBL" id="NRT19613.1"/>
    </source>
</evidence>
<keyword evidence="2" id="KW-1185">Reference proteome</keyword>
<reference evidence="1 2" key="1">
    <citation type="submission" date="2020-05" db="EMBL/GenBank/DDBJ databases">
        <title>Genomic Encyclopedia of Type Strains, Phase IV (KMG-V): Genome sequencing to study the core and pangenomes of soil and plant-associated prokaryotes.</title>
        <authorList>
            <person name="Whitman W."/>
        </authorList>
    </citation>
    <scope>NUCLEOTIDE SEQUENCE [LARGE SCALE GENOMIC DNA]</scope>
    <source>
        <strain evidence="1 2">9A</strain>
    </source>
</reference>
<dbReference type="Proteomes" id="UP000779507">
    <property type="component" value="Unassembled WGS sequence"/>
</dbReference>
<dbReference type="EMBL" id="JABSNP010000010">
    <property type="protein sequence ID" value="NRT19613.1"/>
    <property type="molecule type" value="Genomic_DNA"/>
</dbReference>
<evidence type="ECO:0008006" key="3">
    <source>
        <dbReference type="Google" id="ProtNLM"/>
    </source>
</evidence>